<dbReference type="GO" id="GO:0016747">
    <property type="term" value="F:acyltransferase activity, transferring groups other than amino-acyl groups"/>
    <property type="evidence" value="ECO:0007669"/>
    <property type="project" value="InterPro"/>
</dbReference>
<dbReference type="Pfam" id="PF00583">
    <property type="entry name" value="Acetyltransf_1"/>
    <property type="match status" value="1"/>
</dbReference>
<keyword evidence="2" id="KW-0012">Acyltransferase</keyword>
<dbReference type="Proteomes" id="UP000483286">
    <property type="component" value="Unassembled WGS sequence"/>
</dbReference>
<dbReference type="SUPFAM" id="SSF55729">
    <property type="entry name" value="Acyl-CoA N-acyltransferases (Nat)"/>
    <property type="match status" value="2"/>
</dbReference>
<dbReference type="PANTHER" id="PTHR43877">
    <property type="entry name" value="AMINOALKYLPHOSPHONATE N-ACETYLTRANSFERASE-RELATED-RELATED"/>
    <property type="match status" value="1"/>
</dbReference>
<dbReference type="PROSITE" id="PS51186">
    <property type="entry name" value="GNAT"/>
    <property type="match status" value="1"/>
</dbReference>
<feature type="domain" description="N-acetyltransferase" evidence="3">
    <location>
        <begin position="146"/>
        <end position="287"/>
    </location>
</feature>
<protein>
    <submittedName>
        <fullName evidence="4">GNAT family N-acetyltransferase</fullName>
    </submittedName>
</protein>
<keyword evidence="1 4" id="KW-0808">Transferase</keyword>
<dbReference type="InterPro" id="IPR050832">
    <property type="entry name" value="Bact_Acetyltransf"/>
</dbReference>
<evidence type="ECO:0000313" key="4">
    <source>
        <dbReference type="EMBL" id="MVN87829.1"/>
    </source>
</evidence>
<keyword evidence="5" id="KW-1185">Reference proteome</keyword>
<evidence type="ECO:0000256" key="2">
    <source>
        <dbReference type="ARBA" id="ARBA00023315"/>
    </source>
</evidence>
<organism evidence="4 5">
    <name type="scientific">Deinococcus arboris</name>
    <dbReference type="NCBI Taxonomy" id="2682977"/>
    <lineage>
        <taxon>Bacteria</taxon>
        <taxon>Thermotogati</taxon>
        <taxon>Deinococcota</taxon>
        <taxon>Deinococci</taxon>
        <taxon>Deinococcales</taxon>
        <taxon>Deinococcaceae</taxon>
        <taxon>Deinococcus</taxon>
    </lineage>
</organism>
<dbReference type="CDD" id="cd04301">
    <property type="entry name" value="NAT_SF"/>
    <property type="match status" value="1"/>
</dbReference>
<dbReference type="Gene3D" id="3.40.630.30">
    <property type="match status" value="1"/>
</dbReference>
<evidence type="ECO:0000256" key="1">
    <source>
        <dbReference type="ARBA" id="ARBA00022679"/>
    </source>
</evidence>
<name>A0A7C9HSI1_9DEIO</name>
<proteinExistence type="predicted"/>
<gene>
    <name evidence="4" type="ORF">GO986_13780</name>
</gene>
<evidence type="ECO:0000259" key="3">
    <source>
        <dbReference type="PROSITE" id="PS51186"/>
    </source>
</evidence>
<dbReference type="InterPro" id="IPR000182">
    <property type="entry name" value="GNAT_dom"/>
</dbReference>
<dbReference type="EMBL" id="WQLB01000019">
    <property type="protein sequence ID" value="MVN87829.1"/>
    <property type="molecule type" value="Genomic_DNA"/>
</dbReference>
<dbReference type="InterPro" id="IPR016181">
    <property type="entry name" value="Acyl_CoA_acyltransferase"/>
</dbReference>
<accession>A0A7C9HSI1</accession>
<comment type="caution">
    <text evidence="4">The sequence shown here is derived from an EMBL/GenBank/DDBJ whole genome shotgun (WGS) entry which is preliminary data.</text>
</comment>
<dbReference type="AlphaFoldDB" id="A0A7C9HSI1"/>
<evidence type="ECO:0000313" key="5">
    <source>
        <dbReference type="Proteomes" id="UP000483286"/>
    </source>
</evidence>
<reference evidence="4 5" key="1">
    <citation type="submission" date="2019-12" db="EMBL/GenBank/DDBJ databases">
        <title>Deinococcus sp. HMF7620 Genome sequencing and assembly.</title>
        <authorList>
            <person name="Kang H."/>
            <person name="Kim H."/>
            <person name="Joh K."/>
        </authorList>
    </citation>
    <scope>NUCLEOTIDE SEQUENCE [LARGE SCALE GENOMIC DNA]</scope>
    <source>
        <strain evidence="4 5">HMF7620</strain>
    </source>
</reference>
<sequence length="287" mass="31574">MIRPMLAADVPDVLALLNWMDDAPEREVFSPGARTERDLRAECEDSTCLVEAGEEGVVAYCALSPFHDGLVMEGPVGEGDAHLSTLLRRALAHADGLPVYAFAARDNLPVRSALEDEGFSPMHTTAFYDAPLSRLTPHACAPAGHRISRQLPLAAYRELFRASEDTWAERLTWTPEQMDSHFARDDVRLVALMRGEQPVGFAELEFSPDDGRADVTYVAVHPAERGQGYGLTLLALAAAEAETHPEVRTLRARAHDHMKPARALYARAGLTHCRSVVTYMKEGDEDV</sequence>